<feature type="transmembrane region" description="Helical" evidence="6">
    <location>
        <begin position="138"/>
        <end position="156"/>
    </location>
</feature>
<feature type="transmembrane region" description="Helical" evidence="6">
    <location>
        <begin position="243"/>
        <end position="262"/>
    </location>
</feature>
<accession>A0A0P8Y8C2</accession>
<keyword evidence="3 6" id="KW-0812">Transmembrane</keyword>
<evidence type="ECO:0000256" key="4">
    <source>
        <dbReference type="ARBA" id="ARBA00022989"/>
    </source>
</evidence>
<evidence type="ECO:0000256" key="5">
    <source>
        <dbReference type="ARBA" id="ARBA00023136"/>
    </source>
</evidence>
<evidence type="ECO:0000313" key="8">
    <source>
        <dbReference type="Proteomes" id="UP000050326"/>
    </source>
</evidence>
<organism evidence="7 8">
    <name type="scientific">Oxobacter pfennigii</name>
    <dbReference type="NCBI Taxonomy" id="36849"/>
    <lineage>
        <taxon>Bacteria</taxon>
        <taxon>Bacillati</taxon>
        <taxon>Bacillota</taxon>
        <taxon>Clostridia</taxon>
        <taxon>Eubacteriales</taxon>
        <taxon>Clostridiaceae</taxon>
        <taxon>Oxobacter</taxon>
    </lineage>
</organism>
<dbReference type="AlphaFoldDB" id="A0A0P8Y8C2"/>
<dbReference type="InterPro" id="IPR014227">
    <property type="entry name" value="YtvI-like"/>
</dbReference>
<dbReference type="GO" id="GO:0016020">
    <property type="term" value="C:membrane"/>
    <property type="evidence" value="ECO:0007669"/>
    <property type="project" value="UniProtKB-SubCell"/>
</dbReference>
<evidence type="ECO:0008006" key="9">
    <source>
        <dbReference type="Google" id="ProtNLM"/>
    </source>
</evidence>
<feature type="transmembrane region" description="Helical" evidence="6">
    <location>
        <begin position="36"/>
        <end position="53"/>
    </location>
</feature>
<evidence type="ECO:0000256" key="6">
    <source>
        <dbReference type="SAM" id="Phobius"/>
    </source>
</evidence>
<dbReference type="Pfam" id="PF01594">
    <property type="entry name" value="AI-2E_transport"/>
    <property type="match status" value="1"/>
</dbReference>
<keyword evidence="4 6" id="KW-1133">Transmembrane helix</keyword>
<evidence type="ECO:0000313" key="7">
    <source>
        <dbReference type="EMBL" id="KPU42941.1"/>
    </source>
</evidence>
<sequence length="347" mass="38655">MNEDILKKIDGIALYTVIYAAVFMFIYLTLPYILPLVLGAIIAFLAQWPINFIEKKTKVKRRIVAIVVVLIIFGIISAVLSFAIASIVSELVSLSSILPELYNEFKVEAYRYLDLGAQYFQSIDPAIIESIKGNASRIFSGSFTVAVFIVNFLLNILKSLPGLVMLILFTLISGVYLAMDLPMIKKSFYSLFTKEDGKTARNFLIEANKMLGGYIRAYFIVISVTFIETLIGTQILRIKYSILLSLVTSISDMLPVLGPGTVLIPTGIVYLLSGDLVKGIGMLVIYVVTLVVRQVLEPRIVSSSLGIYPLAILMAIFIGLKVYGFVGMFFCIFYVVFFMVFRNVKLI</sequence>
<comment type="similarity">
    <text evidence="2">Belongs to the autoinducer-2 exporter (AI-2E) (TC 2.A.86) family.</text>
</comment>
<feature type="transmembrane region" description="Helical" evidence="6">
    <location>
        <begin position="12"/>
        <end position="30"/>
    </location>
</feature>
<keyword evidence="5 6" id="KW-0472">Membrane</keyword>
<dbReference type="NCBIfam" id="TIGR02872">
    <property type="entry name" value="spore_ytvI"/>
    <property type="match status" value="1"/>
</dbReference>
<feature type="transmembrane region" description="Helical" evidence="6">
    <location>
        <begin position="268"/>
        <end position="288"/>
    </location>
</feature>
<comment type="caution">
    <text evidence="7">The sequence shown here is derived from an EMBL/GenBank/DDBJ whole genome shotgun (WGS) entry which is preliminary data.</text>
</comment>
<dbReference type="Proteomes" id="UP000050326">
    <property type="component" value="Unassembled WGS sequence"/>
</dbReference>
<evidence type="ECO:0000256" key="1">
    <source>
        <dbReference type="ARBA" id="ARBA00004141"/>
    </source>
</evidence>
<reference evidence="7 8" key="1">
    <citation type="submission" date="2015-09" db="EMBL/GenBank/DDBJ databases">
        <title>Genome sequence of Oxobacter pfennigii DSM 3222.</title>
        <authorList>
            <person name="Poehlein A."/>
            <person name="Bengelsdorf F.R."/>
            <person name="Schiel-Bengelsdorf B."/>
            <person name="Duerre P."/>
            <person name="Daniel R."/>
        </authorList>
    </citation>
    <scope>NUCLEOTIDE SEQUENCE [LARGE SCALE GENOMIC DNA]</scope>
    <source>
        <strain evidence="7 8">DSM 3222</strain>
    </source>
</reference>
<keyword evidence="8" id="KW-1185">Reference proteome</keyword>
<feature type="transmembrane region" description="Helical" evidence="6">
    <location>
        <begin position="300"/>
        <end position="318"/>
    </location>
</feature>
<dbReference type="InterPro" id="IPR002549">
    <property type="entry name" value="AI-2E-like"/>
</dbReference>
<dbReference type="PANTHER" id="PTHR21716:SF68">
    <property type="entry name" value="TRANSPORT PROTEIN YTVI-RELATED"/>
    <property type="match status" value="1"/>
</dbReference>
<dbReference type="OrthoDB" id="9774361at2"/>
<comment type="subcellular location">
    <subcellularLocation>
        <location evidence="1">Membrane</location>
        <topology evidence="1">Multi-pass membrane protein</topology>
    </subcellularLocation>
</comment>
<dbReference type="PANTHER" id="PTHR21716">
    <property type="entry name" value="TRANSMEMBRANE PROTEIN"/>
    <property type="match status" value="1"/>
</dbReference>
<gene>
    <name evidence="7" type="ORF">OXPF_37100</name>
</gene>
<dbReference type="STRING" id="36849.OXPF_37100"/>
<name>A0A0P8Y8C2_9CLOT</name>
<dbReference type="RefSeq" id="WP_054876672.1">
    <property type="nucleotide sequence ID" value="NZ_LKET01000051.1"/>
</dbReference>
<dbReference type="GO" id="GO:0055085">
    <property type="term" value="P:transmembrane transport"/>
    <property type="evidence" value="ECO:0007669"/>
    <property type="project" value="TreeGrafter"/>
</dbReference>
<dbReference type="EMBL" id="LKET01000051">
    <property type="protein sequence ID" value="KPU42941.1"/>
    <property type="molecule type" value="Genomic_DNA"/>
</dbReference>
<proteinExistence type="inferred from homology"/>
<feature type="transmembrane region" description="Helical" evidence="6">
    <location>
        <begin position="213"/>
        <end position="231"/>
    </location>
</feature>
<evidence type="ECO:0000256" key="2">
    <source>
        <dbReference type="ARBA" id="ARBA00009773"/>
    </source>
</evidence>
<protein>
    <recommendedName>
        <fullName evidence="9">Pheromone autoinducer 2 transporter</fullName>
    </recommendedName>
</protein>
<feature type="transmembrane region" description="Helical" evidence="6">
    <location>
        <begin position="65"/>
        <end position="88"/>
    </location>
</feature>
<feature type="transmembrane region" description="Helical" evidence="6">
    <location>
        <begin position="163"/>
        <end position="184"/>
    </location>
</feature>
<evidence type="ECO:0000256" key="3">
    <source>
        <dbReference type="ARBA" id="ARBA00022692"/>
    </source>
</evidence>
<feature type="transmembrane region" description="Helical" evidence="6">
    <location>
        <begin position="324"/>
        <end position="341"/>
    </location>
</feature>